<dbReference type="GO" id="GO:0015293">
    <property type="term" value="F:symporter activity"/>
    <property type="evidence" value="ECO:0007669"/>
    <property type="project" value="UniProtKB-KW"/>
</dbReference>
<evidence type="ECO:0000313" key="15">
    <source>
        <dbReference type="Proteomes" id="UP000198341"/>
    </source>
</evidence>
<evidence type="ECO:0000256" key="8">
    <source>
        <dbReference type="ARBA" id="ARBA00023032"/>
    </source>
</evidence>
<keyword evidence="9 12" id="KW-0472">Membrane</keyword>
<keyword evidence="5" id="KW-0677">Repeat</keyword>
<feature type="transmembrane region" description="Helical" evidence="12">
    <location>
        <begin position="12"/>
        <end position="29"/>
    </location>
</feature>
<dbReference type="GeneID" id="19013896"/>
<dbReference type="AlphaFoldDB" id="K8F2U6"/>
<dbReference type="Proteomes" id="UP000198341">
    <property type="component" value="Chromosome 9"/>
</dbReference>
<dbReference type="Pfam" id="PF03600">
    <property type="entry name" value="CitMHS"/>
    <property type="match status" value="1"/>
</dbReference>
<evidence type="ECO:0000256" key="7">
    <source>
        <dbReference type="ARBA" id="ARBA00022989"/>
    </source>
</evidence>
<feature type="transmembrane region" description="Helical" evidence="12">
    <location>
        <begin position="916"/>
        <end position="944"/>
    </location>
</feature>
<feature type="transmembrane region" description="Helical" evidence="12">
    <location>
        <begin position="1019"/>
        <end position="1039"/>
    </location>
</feature>
<feature type="domain" description="RCK C-terminal" evidence="13">
    <location>
        <begin position="624"/>
        <end position="716"/>
    </location>
</feature>
<evidence type="ECO:0000256" key="11">
    <source>
        <dbReference type="SAM" id="MobiDB-lite"/>
    </source>
</evidence>
<organism evidence="14 15">
    <name type="scientific">Bathycoccus prasinos</name>
    <dbReference type="NCBI Taxonomy" id="41875"/>
    <lineage>
        <taxon>Eukaryota</taxon>
        <taxon>Viridiplantae</taxon>
        <taxon>Chlorophyta</taxon>
        <taxon>Mamiellophyceae</taxon>
        <taxon>Mamiellales</taxon>
        <taxon>Bathycoccaceae</taxon>
        <taxon>Bathycoccus</taxon>
    </lineage>
</organism>
<feature type="compositionally biased region" description="Basic and acidic residues" evidence="11">
    <location>
        <begin position="541"/>
        <end position="562"/>
    </location>
</feature>
<dbReference type="GO" id="GO:0006813">
    <property type="term" value="P:potassium ion transport"/>
    <property type="evidence" value="ECO:0007669"/>
    <property type="project" value="InterPro"/>
</dbReference>
<dbReference type="InterPro" id="IPR006037">
    <property type="entry name" value="RCK_C"/>
</dbReference>
<evidence type="ECO:0000256" key="6">
    <source>
        <dbReference type="ARBA" id="ARBA00022847"/>
    </source>
</evidence>
<feature type="region of interest" description="Disordered" evidence="11">
    <location>
        <begin position="540"/>
        <end position="604"/>
    </location>
</feature>
<dbReference type="OrthoDB" id="442352at2759"/>
<dbReference type="PROSITE" id="PS51202">
    <property type="entry name" value="RCK_C"/>
    <property type="match status" value="3"/>
</dbReference>
<name>K8F2U6_9CHLO</name>
<dbReference type="FunFam" id="3.30.70.1450:FF:000009">
    <property type="entry name" value="SLC13 family permease"/>
    <property type="match status" value="1"/>
</dbReference>
<dbReference type="KEGG" id="bpg:Bathy09g03890"/>
<dbReference type="SUPFAM" id="SSF116726">
    <property type="entry name" value="TrkA C-terminal domain-like"/>
    <property type="match status" value="4"/>
</dbReference>
<dbReference type="EMBL" id="FO082270">
    <property type="protein sequence ID" value="CCO66653.1"/>
    <property type="molecule type" value="Genomic_DNA"/>
</dbReference>
<feature type="compositionally biased region" description="Basic and acidic residues" evidence="11">
    <location>
        <begin position="353"/>
        <end position="368"/>
    </location>
</feature>
<feature type="transmembrane region" description="Helical" evidence="12">
    <location>
        <begin position="63"/>
        <end position="85"/>
    </location>
</feature>
<feature type="transmembrane region" description="Helical" evidence="12">
    <location>
        <begin position="139"/>
        <end position="159"/>
    </location>
</feature>
<evidence type="ECO:0000256" key="1">
    <source>
        <dbReference type="ARBA" id="ARBA00004651"/>
    </source>
</evidence>
<evidence type="ECO:0000256" key="9">
    <source>
        <dbReference type="ARBA" id="ARBA00023136"/>
    </source>
</evidence>
<feature type="compositionally biased region" description="Low complexity" evidence="11">
    <location>
        <begin position="341"/>
        <end position="352"/>
    </location>
</feature>
<dbReference type="InterPro" id="IPR004680">
    <property type="entry name" value="Cit_transptr-like_dom"/>
</dbReference>
<dbReference type="InterPro" id="IPR036721">
    <property type="entry name" value="RCK_C_sf"/>
</dbReference>
<dbReference type="PANTHER" id="PTHR43652:SF2">
    <property type="entry name" value="BASIC AMINO ACID ANTIPORTER YFCC-RELATED"/>
    <property type="match status" value="1"/>
</dbReference>
<feature type="region of interest" description="Disordered" evidence="11">
    <location>
        <begin position="320"/>
        <end position="388"/>
    </location>
</feature>
<evidence type="ECO:0000256" key="4">
    <source>
        <dbReference type="ARBA" id="ARBA00022692"/>
    </source>
</evidence>
<keyword evidence="7 12" id="KW-1133">Transmembrane helix</keyword>
<feature type="transmembrane region" description="Helical" evidence="12">
    <location>
        <begin position="35"/>
        <end position="51"/>
    </location>
</feature>
<evidence type="ECO:0000313" key="14">
    <source>
        <dbReference type="EMBL" id="CCO66653.1"/>
    </source>
</evidence>
<protein>
    <submittedName>
        <fullName evidence="14">Divalent Anion:Na+ symporter family</fullName>
    </submittedName>
</protein>
<sequence length="1064" mass="113897">MTDHGSATWEGWYCVSVVFLMFVLLLKNVAGPDVLMLGALALELAAGIVPIESGLKGFSNKGLLTVACLFVVASGISNTGALDYYMGKLLGTPKSVADAQLRLMMPIAIVSAFLNNTPVVAIMIPIVQKWCRKCKISPAQLFIPLSFSSILGGTCTLIGTSTNLVVDGMRKERYPEEKAIGLFELSKYGVPVLLSGLCYMLVASPFLLPGGKKENKEDSGNGNGDMNDSEDLTVGAVVPRGSPVVDSPVAILRGLNGLYLVSVQRGDVVMRAVQPEFLLEAGDVLIFTGLVDKIGEVCEEHGLVPLTHDVEEKMVGGAFPESVSIGGSQGNSLDPSPKWAGPGDPFSSSSDGGNKEFAKGGGAKKDSSRVNTPTSQQGGSPRFQDDSSIVGLGYEHRKRETELQRRASVDVHNYEKLLRKFTDDGNENNYNNNSNSAANGDDEQSMLRKQSHEYIDNRQQSLAVKKHFVLRARIGAKSTLIDMSPREVLFRRKYKASIMAVQRAGSTSTSSNVAENRLGKIIFQHNDVLVLHAAEDSPLLEQKREREEAKVEREKVQQETKKSRLAQSNSSPGGIFRSASKGDLSGSDMKPPSRSQSKSNLDTSFTNLSDVEGFENTSEFTCGDDLEVLLADAQDLNFSEFAIPMRVVAGGALDGKTIRGVDLVNTPGLFLTAMQEGGAKGVTKTVDPETVLRGEDVLWFAGDMSGMQTLRRIPGMVPQDDQVAKLSIRKTDRRLVQAVVSQHSILEGQSVRDAHFRTRYDAVIIAVQRSGGRIQARIGDIVLQAGDVLLLDTSTSFLSNHKRDAAFALVSEIEDSAPPQFDKLLPSLGTAVVMIAVFVAGALDLFVAALLASGVMLATGCLTQEAARAAVKWEVIVTIAAAFGISAAMEQSGVATAIAQNLVAAGNALGTGKPGILVAVYLATVVLCNIVGNNAAAALMYPIAAESAEQQGIPNAQMSFLLMLAASASFMSPFGYQTNLMVYGPGGYVFANFLKFGGPMQIVQMIVSVAVVLLDDRWWIGWIVGFGSVFAVFASRKLVPMIIEKVKGGRNDASSEEDKLDNAL</sequence>
<reference evidence="14 15" key="1">
    <citation type="submission" date="2011-10" db="EMBL/GenBank/DDBJ databases">
        <authorList>
            <person name="Genoscope - CEA"/>
        </authorList>
    </citation>
    <scope>NUCLEOTIDE SEQUENCE [LARGE SCALE GENOMIC DNA]</scope>
    <source>
        <strain evidence="14 15">RCC 1105</strain>
    </source>
</reference>
<feature type="domain" description="RCK C-terminal" evidence="13">
    <location>
        <begin position="221"/>
        <end position="303"/>
    </location>
</feature>
<feature type="transmembrane region" description="Helical" evidence="12">
    <location>
        <begin position="105"/>
        <end position="127"/>
    </location>
</feature>
<dbReference type="InterPro" id="IPR051679">
    <property type="entry name" value="DASS-Related_Transporters"/>
</dbReference>
<feature type="compositionally biased region" description="Low complexity" evidence="11">
    <location>
        <begin position="427"/>
        <end position="439"/>
    </location>
</feature>
<evidence type="ECO:0000256" key="3">
    <source>
        <dbReference type="ARBA" id="ARBA00022475"/>
    </source>
</evidence>
<evidence type="ECO:0000256" key="12">
    <source>
        <dbReference type="SAM" id="Phobius"/>
    </source>
</evidence>
<dbReference type="eggNOG" id="KOG2639">
    <property type="taxonomic scope" value="Eukaryota"/>
</dbReference>
<feature type="compositionally biased region" description="Polar residues" evidence="11">
    <location>
        <begin position="593"/>
        <end position="604"/>
    </location>
</feature>
<evidence type="ECO:0000259" key="13">
    <source>
        <dbReference type="PROSITE" id="PS51202"/>
    </source>
</evidence>
<evidence type="ECO:0000256" key="5">
    <source>
        <dbReference type="ARBA" id="ARBA00022737"/>
    </source>
</evidence>
<comment type="similarity">
    <text evidence="10">Belongs to the divalent anion:Na+ symporter (DASS) superfamily. Na+/sulfate symporter (TC 2.A.47.4) family.</text>
</comment>
<dbReference type="Pfam" id="PF02080">
    <property type="entry name" value="TrkA_C"/>
    <property type="match status" value="2"/>
</dbReference>
<evidence type="ECO:0000256" key="10">
    <source>
        <dbReference type="ARBA" id="ARBA00061614"/>
    </source>
</evidence>
<dbReference type="GO" id="GO:0015116">
    <property type="term" value="F:sulfate transmembrane transporter activity"/>
    <property type="evidence" value="ECO:0007669"/>
    <property type="project" value="UniProtKB-ARBA"/>
</dbReference>
<keyword evidence="15" id="KW-1185">Reference proteome</keyword>
<feature type="region of interest" description="Disordered" evidence="11">
    <location>
        <begin position="420"/>
        <end position="446"/>
    </location>
</feature>
<dbReference type="GO" id="GO:0005886">
    <property type="term" value="C:plasma membrane"/>
    <property type="evidence" value="ECO:0007669"/>
    <property type="project" value="UniProtKB-SubCell"/>
</dbReference>
<dbReference type="RefSeq" id="XP_007511093.1">
    <property type="nucleotide sequence ID" value="XM_007511031.1"/>
</dbReference>
<dbReference type="Gene3D" id="3.30.70.1450">
    <property type="entry name" value="Regulator of K+ conductance, C-terminal domain"/>
    <property type="match status" value="4"/>
</dbReference>
<evidence type="ECO:0000256" key="2">
    <source>
        <dbReference type="ARBA" id="ARBA00022448"/>
    </source>
</evidence>
<feature type="transmembrane region" description="Helical" evidence="12">
    <location>
        <begin position="956"/>
        <end position="976"/>
    </location>
</feature>
<comment type="subcellular location">
    <subcellularLocation>
        <location evidence="1">Cell membrane</location>
        <topology evidence="1">Multi-pass membrane protein</topology>
    </subcellularLocation>
</comment>
<keyword evidence="3" id="KW-1003">Cell membrane</keyword>
<accession>K8F2U6</accession>
<keyword evidence="6" id="KW-0769">Symport</keyword>
<keyword evidence="4 12" id="KW-0812">Transmembrane</keyword>
<keyword evidence="2" id="KW-0813">Transport</keyword>
<dbReference type="GO" id="GO:0008324">
    <property type="term" value="F:monoatomic cation transmembrane transporter activity"/>
    <property type="evidence" value="ECO:0007669"/>
    <property type="project" value="InterPro"/>
</dbReference>
<proteinExistence type="inferred from homology"/>
<gene>
    <name evidence="14" type="ORF">Bathy09g03890</name>
</gene>
<dbReference type="PANTHER" id="PTHR43652">
    <property type="entry name" value="BASIC AMINO ACID ANTIPORTER YFCC-RELATED"/>
    <property type="match status" value="1"/>
</dbReference>
<feature type="compositionally biased region" description="Polar residues" evidence="11">
    <location>
        <begin position="369"/>
        <end position="379"/>
    </location>
</feature>
<feature type="transmembrane region" description="Helical" evidence="12">
    <location>
        <begin position="831"/>
        <end position="855"/>
    </location>
</feature>
<keyword evidence="8" id="KW-0764">Sulfate transport</keyword>
<feature type="domain" description="RCK C-terminal" evidence="13">
    <location>
        <begin position="721"/>
        <end position="807"/>
    </location>
</feature>
<feature type="transmembrane region" description="Helical" evidence="12">
    <location>
        <begin position="875"/>
        <end position="904"/>
    </location>
</feature>